<dbReference type="RefSeq" id="WP_166150122.1">
    <property type="nucleotide sequence ID" value="NZ_JAANYN010000010.1"/>
</dbReference>
<dbReference type="InterPro" id="IPR011990">
    <property type="entry name" value="TPR-like_helical_dom_sf"/>
</dbReference>
<organism evidence="1 2">
    <name type="scientific">Cyclobacterium plantarum</name>
    <dbReference type="NCBI Taxonomy" id="2716263"/>
    <lineage>
        <taxon>Bacteria</taxon>
        <taxon>Pseudomonadati</taxon>
        <taxon>Bacteroidota</taxon>
        <taxon>Cytophagia</taxon>
        <taxon>Cytophagales</taxon>
        <taxon>Cyclobacteriaceae</taxon>
        <taxon>Cyclobacterium</taxon>
    </lineage>
</organism>
<comment type="caution">
    <text evidence="1">The sequence shown here is derived from an EMBL/GenBank/DDBJ whole genome shotgun (WGS) entry which is preliminary data.</text>
</comment>
<accession>A0ABX0HEX3</accession>
<dbReference type="PROSITE" id="PS51257">
    <property type="entry name" value="PROKAR_LIPOPROTEIN"/>
    <property type="match status" value="1"/>
</dbReference>
<gene>
    <name evidence="1" type="ORF">G9Q97_19950</name>
</gene>
<proteinExistence type="predicted"/>
<evidence type="ECO:0000313" key="1">
    <source>
        <dbReference type="EMBL" id="NHE59087.1"/>
    </source>
</evidence>
<dbReference type="Proteomes" id="UP000649799">
    <property type="component" value="Unassembled WGS sequence"/>
</dbReference>
<dbReference type="Gene3D" id="1.25.40.390">
    <property type="match status" value="2"/>
</dbReference>
<dbReference type="InterPro" id="IPR041662">
    <property type="entry name" value="SusD-like_2"/>
</dbReference>
<evidence type="ECO:0000313" key="2">
    <source>
        <dbReference type="Proteomes" id="UP000649799"/>
    </source>
</evidence>
<sequence length="566" mass="63660">MKHLFDFRKIALFVFGLVLFSGCDEKLDEMNINPYGIEPSNANPNLLMPTVLSSAAQDYVNLGYNDLAGAVQHTQKNGWYGGHNHYEWSNRNWTGWYDILRTNELMIRRGQDLENEFFQGMGLTMKSFVFGNIADLWGDAPYTDALKGDQGGEEFQYPEFDSQEVIYDGIIADLQQAVQILGSASNEGVTSGNDLYYGGNTQNWQRFANSLLLRYYMRLSEKKPDVARAGVEAIYSSGIYIEDPSQDATLDYTGGANDQWLSRHVRLNPDDFQRYQACQTFIDQLTGTNDPRLTVWFDSVRVQWVADESLATAREDFIRADGEPLSVETYPYDDFVELYADVKFTRRYNPTLVEEDYNDDLYVGLPPGITVPESYNGNPSPGQGTQNQHVSQLAPIYSTEGSPGDILKARIISAAEVSFIFAEAALKGWNVGDAETHYNKAIEQSLETWNRADEYNSFISQPEISFNNSLEQIMEQKWVASWTAAAESFADFRRTGYPALEAGPLSPQPEVAIRFQYGNDEYNNNSESIEAALDAGGLEVTPYSGNFGADSPWSKPWLYQGTNVPF</sequence>
<protein>
    <submittedName>
        <fullName evidence="1">SusD/RagB family nutrient-binding outer membrane lipoprotein</fullName>
    </submittedName>
</protein>
<dbReference type="SUPFAM" id="SSF48452">
    <property type="entry name" value="TPR-like"/>
    <property type="match status" value="1"/>
</dbReference>
<dbReference type="EMBL" id="JAANYN010000010">
    <property type="protein sequence ID" value="NHE59087.1"/>
    <property type="molecule type" value="Genomic_DNA"/>
</dbReference>
<reference evidence="1 2" key="1">
    <citation type="submission" date="2020-03" db="EMBL/GenBank/DDBJ databases">
        <title>Cyclobacterium plantarum sp. nov., a marine bacterium isolated from a coastal-marine wetland.</title>
        <authorList>
            <person name="Sanchez-Porro C."/>
            <person name="Ventosa A."/>
            <person name="Amoozegar M."/>
        </authorList>
    </citation>
    <scope>NUCLEOTIDE SEQUENCE [LARGE SCALE GENOMIC DNA]</scope>
    <source>
        <strain evidence="1 2">GBPx2</strain>
    </source>
</reference>
<keyword evidence="2" id="KW-1185">Reference proteome</keyword>
<dbReference type="Pfam" id="PF12771">
    <property type="entry name" value="SusD-like_2"/>
    <property type="match status" value="2"/>
</dbReference>
<name>A0ABX0HEX3_9BACT</name>
<keyword evidence="1" id="KW-0449">Lipoprotein</keyword>